<keyword evidence="6" id="KW-0808">Transferase</keyword>
<evidence type="ECO:0000256" key="2">
    <source>
        <dbReference type="ARBA" id="ARBA00012438"/>
    </source>
</evidence>
<dbReference type="InterPro" id="IPR045812">
    <property type="entry name" value="DAHL"/>
</dbReference>
<evidence type="ECO:0000256" key="3">
    <source>
        <dbReference type="ARBA" id="ARBA00022553"/>
    </source>
</evidence>
<dbReference type="Gene3D" id="3.30.565.10">
    <property type="entry name" value="Histidine kinase-like ATPase, C-terminal domain"/>
    <property type="match status" value="1"/>
</dbReference>
<feature type="domain" description="Histidine kinase" evidence="5">
    <location>
        <begin position="323"/>
        <end position="564"/>
    </location>
</feature>
<keyword evidence="4" id="KW-1133">Transmembrane helix</keyword>
<name>A0A6P2SP41_BURL3</name>
<dbReference type="SUPFAM" id="SSF47384">
    <property type="entry name" value="Homodimeric domain of signal transducing histidine kinase"/>
    <property type="match status" value="1"/>
</dbReference>
<dbReference type="SMART" id="SM00387">
    <property type="entry name" value="HATPase_c"/>
    <property type="match status" value="1"/>
</dbReference>
<dbReference type="Pfam" id="PF02518">
    <property type="entry name" value="HATPase_c"/>
    <property type="match status" value="1"/>
</dbReference>
<dbReference type="PANTHER" id="PTHR43065:SF50">
    <property type="entry name" value="HISTIDINE KINASE"/>
    <property type="match status" value="1"/>
</dbReference>
<dbReference type="SUPFAM" id="SSF55874">
    <property type="entry name" value="ATPase domain of HSP90 chaperone/DNA topoisomerase II/histidine kinase"/>
    <property type="match status" value="1"/>
</dbReference>
<keyword evidence="4" id="KW-0812">Transmembrane</keyword>
<evidence type="ECO:0000256" key="4">
    <source>
        <dbReference type="SAM" id="Phobius"/>
    </source>
</evidence>
<dbReference type="PANTHER" id="PTHR43065">
    <property type="entry name" value="SENSOR HISTIDINE KINASE"/>
    <property type="match status" value="1"/>
</dbReference>
<dbReference type="InterPro" id="IPR036097">
    <property type="entry name" value="HisK_dim/P_sf"/>
</dbReference>
<dbReference type="Proteomes" id="UP000494218">
    <property type="component" value="Unassembled WGS sequence"/>
</dbReference>
<dbReference type="AlphaFoldDB" id="A0A6P2SP41"/>
<organism evidence="6 7">
    <name type="scientific">Burkholderia lata (strain ATCC 17760 / DSM 23089 / LMG 22485 / NCIMB 9086 / R18194 / 383)</name>
    <dbReference type="NCBI Taxonomy" id="482957"/>
    <lineage>
        <taxon>Bacteria</taxon>
        <taxon>Pseudomonadati</taxon>
        <taxon>Pseudomonadota</taxon>
        <taxon>Betaproteobacteria</taxon>
        <taxon>Burkholderiales</taxon>
        <taxon>Burkholderiaceae</taxon>
        <taxon>Burkholderia</taxon>
        <taxon>Burkholderia cepacia complex</taxon>
    </lineage>
</organism>
<dbReference type="RefSeq" id="WP_175035850.1">
    <property type="nucleotide sequence ID" value="NZ_CABVPW010000082.1"/>
</dbReference>
<dbReference type="CDD" id="cd00082">
    <property type="entry name" value="HisKA"/>
    <property type="match status" value="1"/>
</dbReference>
<keyword evidence="3" id="KW-0597">Phosphoprotein</keyword>
<dbReference type="Gene3D" id="1.10.287.130">
    <property type="match status" value="1"/>
</dbReference>
<evidence type="ECO:0000313" key="6">
    <source>
        <dbReference type="EMBL" id="VWC52139.1"/>
    </source>
</evidence>
<protein>
    <recommendedName>
        <fullName evidence="2">histidine kinase</fullName>
        <ecNumber evidence="2">2.7.13.3</ecNumber>
    </recommendedName>
</protein>
<dbReference type="InterPro" id="IPR003661">
    <property type="entry name" value="HisK_dim/P_dom"/>
</dbReference>
<keyword evidence="4" id="KW-0472">Membrane</keyword>
<comment type="catalytic activity">
    <reaction evidence="1">
        <text>ATP + protein L-histidine = ADP + protein N-phospho-L-histidine.</text>
        <dbReference type="EC" id="2.7.13.3"/>
    </reaction>
</comment>
<dbReference type="InterPro" id="IPR005467">
    <property type="entry name" value="His_kinase_dom"/>
</dbReference>
<evidence type="ECO:0000256" key="1">
    <source>
        <dbReference type="ARBA" id="ARBA00000085"/>
    </source>
</evidence>
<dbReference type="InterPro" id="IPR003594">
    <property type="entry name" value="HATPase_dom"/>
</dbReference>
<dbReference type="InterPro" id="IPR004358">
    <property type="entry name" value="Sig_transdc_His_kin-like_C"/>
</dbReference>
<evidence type="ECO:0000259" key="5">
    <source>
        <dbReference type="PROSITE" id="PS50109"/>
    </source>
</evidence>
<proteinExistence type="predicted"/>
<dbReference type="EC" id="2.7.13.3" evidence="2"/>
<dbReference type="InterPro" id="IPR036890">
    <property type="entry name" value="HATPase_C_sf"/>
</dbReference>
<gene>
    <name evidence="6" type="ORF">BLA23254_07976</name>
</gene>
<dbReference type="EMBL" id="CABVPW010000082">
    <property type="protein sequence ID" value="VWC52139.1"/>
    <property type="molecule type" value="Genomic_DNA"/>
</dbReference>
<dbReference type="Pfam" id="PF19443">
    <property type="entry name" value="DAHL"/>
    <property type="match status" value="1"/>
</dbReference>
<sequence length="572" mass="62080">MWNSIPDLYLRVALGLALLTVCALLFWKAADTRDGADSAIAIIQRTQQQETRWNEQVMLAAFGYARNYDALNRASDALADTVHQLSRTSHQRAPGVFAQLSTSTDFTAFVSKLNEKRELAERMKSARAIISSSVTYLPTLGGLLDRAMDKNAIDEALLDRIRQNIKGASIGLAAYAAHPGVEIATSLRTQIETLTQISRSVQLPAELGLFASHIGVVLRNTEVLSESTHAFSDIDTATALQQLLRACEARRAQCISTAQWMSTCAAIAGLLCIALFLQAAIGSARRYRIVSKSNDDLLTSKAEVETQLIQAAKMSAIGQMVAGVAHEINTPLAYIKATFEFLRDQILTNPRIMASAAELAAERGDAPADEKEAVKEAYVADISMLLDDGLHGIEQISTLVMSLKNFSRLDHGKLSEFSVEDGLSSALAIARNSIKHVAEVHTSFANVPRIMGSPSHINQVFLNIIMNAAQAMQGRNKTGRLEITTRETDNDMIVVTITDDGPGMSPEVLSRIFDLYFTTKPPGQGSGVGLAICYRIIKNHHGRIEVQSKPGIGTTFSVFLPVRVRSGADPSA</sequence>
<evidence type="ECO:0000313" key="7">
    <source>
        <dbReference type="Proteomes" id="UP000494218"/>
    </source>
</evidence>
<dbReference type="PROSITE" id="PS50109">
    <property type="entry name" value="HIS_KIN"/>
    <property type="match status" value="1"/>
</dbReference>
<dbReference type="PRINTS" id="PR00344">
    <property type="entry name" value="BCTRLSENSOR"/>
</dbReference>
<dbReference type="Pfam" id="PF00512">
    <property type="entry name" value="HisKA"/>
    <property type="match status" value="1"/>
</dbReference>
<dbReference type="SMART" id="SM00388">
    <property type="entry name" value="HisKA"/>
    <property type="match status" value="1"/>
</dbReference>
<feature type="transmembrane region" description="Helical" evidence="4">
    <location>
        <begin position="260"/>
        <end position="281"/>
    </location>
</feature>
<dbReference type="GO" id="GO:0000155">
    <property type="term" value="F:phosphorelay sensor kinase activity"/>
    <property type="evidence" value="ECO:0007669"/>
    <property type="project" value="InterPro"/>
</dbReference>
<keyword evidence="6" id="KW-0418">Kinase</keyword>
<accession>A0A6P2SP41</accession>
<reference evidence="6 7" key="1">
    <citation type="submission" date="2019-09" db="EMBL/GenBank/DDBJ databases">
        <authorList>
            <person name="Depoorter E."/>
        </authorList>
    </citation>
    <scope>NUCLEOTIDE SEQUENCE [LARGE SCALE GENOMIC DNA]</scope>
    <source>
        <strain evidence="6">LMG 23254</strain>
    </source>
</reference>